<name>A0A3N1CMR0_9ACTN</name>
<dbReference type="EMBL" id="RJKE01000001">
    <property type="protein sequence ID" value="ROO82590.1"/>
    <property type="molecule type" value="Genomic_DNA"/>
</dbReference>
<gene>
    <name evidence="1" type="ORF">EDD29_0070</name>
</gene>
<dbReference type="OrthoDB" id="5066137at2"/>
<sequence length="539" mass="58841">MGIRSRLYEQWYRVTGQTELAEQLRASQAMTSQLAEGMADLERRMYDPGWQRMLGTAEQEFTREGLRQIASVSRLMAIKNPLIRRGLALRYGYVWGQGVEVTARATGNDEGEQDVNATVARFLTDPSNLRTFSGAQARETNERALGTDGSVFYALFTSPKTGRVQVRTLPYDEIVDIITNPDDVSEPWFYRREWTTATGTSSTTNVVLYPALGHRPNYRPHWEEDQFGQTVRVRWDAPVYHLRVNAQLGWKYGLGDAYAAIDWAYAYRDFLTDWARLVKSLSRFAWRLTSKGSKQAAARSALSALPSRTASGESNWAGATASLPTDMSLEAVPKSGATIDSESGRPLAAMVAAAMDVPVTMLLGDPGTVGARATAETLDEPTRLAMEGRRAIHTAALMEILQYVITEAVRAPAGQLHGSIVVDADGIERLSLDGDTDTTIDVVWPSLTKIDPTSLVTAIVEADTTGYLPPLVVVRLLLQALGVRDIDSIITAVTGDDGEWEPPGGEDGAIGQALMARFRKGGDPAALLNPDAETEPEAA</sequence>
<organism evidence="1 2">
    <name type="scientific">Actinocorallia herbida</name>
    <dbReference type="NCBI Taxonomy" id="58109"/>
    <lineage>
        <taxon>Bacteria</taxon>
        <taxon>Bacillati</taxon>
        <taxon>Actinomycetota</taxon>
        <taxon>Actinomycetes</taxon>
        <taxon>Streptosporangiales</taxon>
        <taxon>Thermomonosporaceae</taxon>
        <taxon>Actinocorallia</taxon>
    </lineage>
</organism>
<protein>
    <recommendedName>
        <fullName evidence="3">SPP1 Gp6-like portal protein</fullName>
    </recommendedName>
</protein>
<dbReference type="RefSeq" id="WP_123661600.1">
    <property type="nucleotide sequence ID" value="NZ_RJKE01000001.1"/>
</dbReference>
<evidence type="ECO:0000313" key="2">
    <source>
        <dbReference type="Proteomes" id="UP000272400"/>
    </source>
</evidence>
<accession>A0A3N1CMR0</accession>
<evidence type="ECO:0000313" key="1">
    <source>
        <dbReference type="EMBL" id="ROO82590.1"/>
    </source>
</evidence>
<proteinExistence type="predicted"/>
<dbReference type="AlphaFoldDB" id="A0A3N1CMR0"/>
<reference evidence="1 2" key="1">
    <citation type="submission" date="2018-11" db="EMBL/GenBank/DDBJ databases">
        <title>Sequencing the genomes of 1000 actinobacteria strains.</title>
        <authorList>
            <person name="Klenk H.-P."/>
        </authorList>
    </citation>
    <scope>NUCLEOTIDE SEQUENCE [LARGE SCALE GENOMIC DNA]</scope>
    <source>
        <strain evidence="1 2">DSM 44254</strain>
    </source>
</reference>
<dbReference type="Proteomes" id="UP000272400">
    <property type="component" value="Unassembled WGS sequence"/>
</dbReference>
<evidence type="ECO:0008006" key="3">
    <source>
        <dbReference type="Google" id="ProtNLM"/>
    </source>
</evidence>
<keyword evidence="2" id="KW-1185">Reference proteome</keyword>
<comment type="caution">
    <text evidence="1">The sequence shown here is derived from an EMBL/GenBank/DDBJ whole genome shotgun (WGS) entry which is preliminary data.</text>
</comment>